<dbReference type="SUPFAM" id="SSF55144">
    <property type="entry name" value="LigT-like"/>
    <property type="match status" value="1"/>
</dbReference>
<dbReference type="SUPFAM" id="SSF54791">
    <property type="entry name" value="Eukaryotic type KH-domain (KH-domain type I)"/>
    <property type="match status" value="1"/>
</dbReference>
<evidence type="ECO:0000259" key="2">
    <source>
        <dbReference type="Pfam" id="PF10469"/>
    </source>
</evidence>
<dbReference type="Pfam" id="PF10469">
    <property type="entry name" value="AKAP7_NLS"/>
    <property type="match status" value="1"/>
</dbReference>
<dbReference type="InterPro" id="IPR019510">
    <property type="entry name" value="AKAP7-like_phosphoesterase"/>
</dbReference>
<dbReference type="PANTHER" id="PTHR13360">
    <property type="entry name" value="ACTIVATING SIGNAL COINTEGRATOR 1 COMPLEX SUBUNIT 1"/>
    <property type="match status" value="1"/>
</dbReference>
<dbReference type="GO" id="GO:0006355">
    <property type="term" value="P:regulation of DNA-templated transcription"/>
    <property type="evidence" value="ECO:0007669"/>
    <property type="project" value="TreeGrafter"/>
</dbReference>
<gene>
    <name evidence="3" type="ORF">CDAUBV1_LOCUS5186</name>
</gene>
<dbReference type="InterPro" id="IPR009097">
    <property type="entry name" value="Cyclic_Pdiesterase"/>
</dbReference>
<organism evidence="3 4">
    <name type="scientific">Calicophoron daubneyi</name>
    <name type="common">Rumen fluke</name>
    <name type="synonym">Paramphistomum daubneyi</name>
    <dbReference type="NCBI Taxonomy" id="300641"/>
    <lineage>
        <taxon>Eukaryota</taxon>
        <taxon>Metazoa</taxon>
        <taxon>Spiralia</taxon>
        <taxon>Lophotrochozoa</taxon>
        <taxon>Platyhelminthes</taxon>
        <taxon>Trematoda</taxon>
        <taxon>Digenea</taxon>
        <taxon>Plagiorchiida</taxon>
        <taxon>Pronocephalata</taxon>
        <taxon>Paramphistomoidea</taxon>
        <taxon>Paramphistomidae</taxon>
        <taxon>Calicophoron</taxon>
    </lineage>
</organism>
<dbReference type="InterPro" id="IPR036612">
    <property type="entry name" value="KH_dom_type_1_sf"/>
</dbReference>
<dbReference type="AlphaFoldDB" id="A0AAV2T4E3"/>
<dbReference type="Gene3D" id="3.90.1140.10">
    <property type="entry name" value="Cyclic phosphodiesterase"/>
    <property type="match status" value="1"/>
</dbReference>
<dbReference type="Proteomes" id="UP001497525">
    <property type="component" value="Unassembled WGS sequence"/>
</dbReference>
<dbReference type="GO" id="GO:0005634">
    <property type="term" value="C:nucleus"/>
    <property type="evidence" value="ECO:0007669"/>
    <property type="project" value="TreeGrafter"/>
</dbReference>
<dbReference type="EMBL" id="CAXLJL010000123">
    <property type="protein sequence ID" value="CAL5132353.1"/>
    <property type="molecule type" value="Genomic_DNA"/>
</dbReference>
<evidence type="ECO:0000313" key="3">
    <source>
        <dbReference type="EMBL" id="CAL5132353.1"/>
    </source>
</evidence>
<protein>
    <recommendedName>
        <fullName evidence="2">A-kinase anchor protein 7-like phosphoesterase domain-containing protein</fullName>
    </recommendedName>
</protein>
<comment type="caution">
    <text evidence="3">The sequence shown here is derived from an EMBL/GenBank/DDBJ whole genome shotgun (WGS) entry which is preliminary data.</text>
</comment>
<feature type="domain" description="A-kinase anchor protein 7-like phosphoesterase" evidence="2">
    <location>
        <begin position="178"/>
        <end position="395"/>
    </location>
</feature>
<keyword evidence="1" id="KW-0694">RNA-binding</keyword>
<evidence type="ECO:0000313" key="4">
    <source>
        <dbReference type="Proteomes" id="UP001497525"/>
    </source>
</evidence>
<dbReference type="PANTHER" id="PTHR13360:SF1">
    <property type="entry name" value="ACTIVATING SIGNAL COINTEGRATOR 1 COMPLEX SUBUNIT 1"/>
    <property type="match status" value="1"/>
</dbReference>
<reference evidence="3" key="1">
    <citation type="submission" date="2024-06" db="EMBL/GenBank/DDBJ databases">
        <authorList>
            <person name="Liu X."/>
            <person name="Lenzi L."/>
            <person name="Haldenby T S."/>
            <person name="Uol C."/>
        </authorList>
    </citation>
    <scope>NUCLEOTIDE SEQUENCE</scope>
</reference>
<dbReference type="GO" id="GO:0003723">
    <property type="term" value="F:RNA binding"/>
    <property type="evidence" value="ECO:0007669"/>
    <property type="project" value="UniProtKB-UniRule"/>
</dbReference>
<dbReference type="InterPro" id="IPR009210">
    <property type="entry name" value="ASCC1"/>
</dbReference>
<proteinExistence type="predicted"/>
<sequence length="417" mass="47414">MGNMSSPPKKCIKLDLKAENQPTAINCENSPQTHHGSVGADGETLDLLQLYEAVHDEGFENDDQHDIGDTDGFEFMKLFDAVHEGSVDEICHKHLKNSGIESSFPFTSQLTVPKMFYRAVIRRSSGLLRKLEHEFSCRIQFSRKKSLVTVRSSTETSLLQACERLKSLQSHSRLHLRPTHFICLAANQPEMRTSFESFRDAVLEMAAKDANTDFDGVDASIFNKPTSLHFTFVTLALSKDEVQPTHDMLKDYFLTPEAKGIFAGGPLQLTVKGVECMNPDPRTVRVLYAKIASSPDRERLQRMANAIRNLICERNLAAGKIFNEGDDVLLHMTLMNSFYRIRSRKKEEIKIPKRKSFNALGVLREMNEYCFVKNHVFDSFHLCLMARDSEGYYRRCCDFILRDNEDVEAPVKINACT</sequence>
<dbReference type="GO" id="GO:0006307">
    <property type="term" value="P:DNA alkylation repair"/>
    <property type="evidence" value="ECO:0007669"/>
    <property type="project" value="InterPro"/>
</dbReference>
<dbReference type="CDD" id="cd00105">
    <property type="entry name" value="KH-I"/>
    <property type="match status" value="1"/>
</dbReference>
<name>A0AAV2T4E3_CALDB</name>
<dbReference type="PROSITE" id="PS50084">
    <property type="entry name" value="KH_TYPE_1"/>
    <property type="match status" value="1"/>
</dbReference>
<dbReference type="Gene3D" id="3.30.1370.10">
    <property type="entry name" value="K Homology domain, type 1"/>
    <property type="match status" value="1"/>
</dbReference>
<evidence type="ECO:0000256" key="1">
    <source>
        <dbReference type="PROSITE-ProRule" id="PRU00117"/>
    </source>
</evidence>
<accession>A0AAV2T4E3</accession>